<proteinExistence type="predicted"/>
<dbReference type="InterPro" id="IPR016877">
    <property type="entry name" value="UCP028235"/>
</dbReference>
<gene>
    <name evidence="1" type="ORF">P0082_01400</name>
</gene>
<dbReference type="InterPro" id="IPR038763">
    <property type="entry name" value="DHH_sf"/>
</dbReference>
<protein>
    <submittedName>
        <fullName evidence="1">Exopolyphosphatase</fullName>
    </submittedName>
</protein>
<organism evidence="1 2">
    <name type="scientific">Candidatus Haliotispira prima</name>
    <dbReference type="NCBI Taxonomy" id="3034016"/>
    <lineage>
        <taxon>Bacteria</taxon>
        <taxon>Pseudomonadati</taxon>
        <taxon>Spirochaetota</taxon>
        <taxon>Spirochaetia</taxon>
        <taxon>Spirochaetales</taxon>
        <taxon>Spirochaetaceae</taxon>
        <taxon>Candidatus Haliotispira</taxon>
    </lineage>
</organism>
<evidence type="ECO:0000313" key="1">
    <source>
        <dbReference type="EMBL" id="WGK69544.1"/>
    </source>
</evidence>
<dbReference type="PIRSF" id="PIRSF028235">
    <property type="entry name" value="UCP028235"/>
    <property type="match status" value="1"/>
</dbReference>
<dbReference type="Proteomes" id="UP001228690">
    <property type="component" value="Chromosome"/>
</dbReference>
<keyword evidence="2" id="KW-1185">Reference proteome</keyword>
<evidence type="ECO:0000313" key="2">
    <source>
        <dbReference type="Proteomes" id="UP001228690"/>
    </source>
</evidence>
<accession>A0ABY8MHS6</accession>
<reference evidence="1 2" key="1">
    <citation type="submission" date="2023-04" db="EMBL/GenBank/DDBJ databases">
        <title>Spirochaete genome identified in red abalone sample constitutes a novel genus.</title>
        <authorList>
            <person name="Sharma S.P."/>
            <person name="Purcell C.M."/>
            <person name="Hyde J.R."/>
            <person name="Severin A.J."/>
        </authorList>
    </citation>
    <scope>NUCLEOTIDE SEQUENCE [LARGE SCALE GENOMIC DNA]</scope>
    <source>
        <strain evidence="1 2">SP-2023</strain>
    </source>
</reference>
<dbReference type="RefSeq" id="WP_326927728.1">
    <property type="nucleotide sequence ID" value="NZ_CP123443.1"/>
</dbReference>
<dbReference type="SUPFAM" id="SSF64182">
    <property type="entry name" value="DHH phosphoesterases"/>
    <property type="match status" value="1"/>
</dbReference>
<dbReference type="EMBL" id="CP123443">
    <property type="protein sequence ID" value="WGK69544.1"/>
    <property type="molecule type" value="Genomic_DNA"/>
</dbReference>
<sequence>MRLVTRSDFDGLVCGVLLEEIGVADSHLYCHPKDLQDGKIPIGKKDVLANVPYVEGCGLWFDHHTSNITYAPEKFEGAAYPAPSAARVVWDYYGGEAKFGRKFHRLMLDVDKVDSASLTKEDILNPSGWIILGFIMDPRTGLGRYRHFNISNYDLMQKMVRLIRTKNLDQIFEDPDVYARLAFYYEHVSDCISIIQENCSKMGNTVIFETRDIDEMPVGNRFLIYGLYPECNVSLQIGWGKNKENVFLSVGKSILNRSNKVDIGSLLREYDGGGHENVGTCQVAPNDVEKTVEAIVSQLNQ</sequence>
<name>A0ABY8MHS6_9SPIO</name>